<evidence type="ECO:0000313" key="4">
    <source>
        <dbReference type="Proteomes" id="UP000322077"/>
    </source>
</evidence>
<dbReference type="Pfam" id="PF00239">
    <property type="entry name" value="Resolvase"/>
    <property type="match status" value="1"/>
</dbReference>
<dbReference type="Gene3D" id="3.40.50.1390">
    <property type="entry name" value="Resolvase, N-terminal catalytic domain"/>
    <property type="match status" value="1"/>
</dbReference>
<dbReference type="PANTHER" id="PTHR30461:SF23">
    <property type="entry name" value="DNA RECOMBINASE-RELATED"/>
    <property type="match status" value="1"/>
</dbReference>
<organism evidence="3 4">
    <name type="scientific">Sphingomonas montanisoli</name>
    <dbReference type="NCBI Taxonomy" id="2606412"/>
    <lineage>
        <taxon>Bacteria</taxon>
        <taxon>Pseudomonadati</taxon>
        <taxon>Pseudomonadota</taxon>
        <taxon>Alphaproteobacteria</taxon>
        <taxon>Sphingomonadales</taxon>
        <taxon>Sphingomonadaceae</taxon>
        <taxon>Sphingomonas</taxon>
    </lineage>
</organism>
<dbReference type="SUPFAM" id="SSF53041">
    <property type="entry name" value="Resolvase-like"/>
    <property type="match status" value="1"/>
</dbReference>
<comment type="caution">
    <text evidence="3">The sequence shown here is derived from an EMBL/GenBank/DDBJ whole genome shotgun (WGS) entry which is preliminary data.</text>
</comment>
<evidence type="ECO:0000259" key="1">
    <source>
        <dbReference type="PROSITE" id="PS51736"/>
    </source>
</evidence>
<evidence type="ECO:0000313" key="3">
    <source>
        <dbReference type="EMBL" id="TZG25715.1"/>
    </source>
</evidence>
<gene>
    <name evidence="3" type="ORF">FYJ91_11945</name>
</gene>
<dbReference type="GO" id="GO:0003677">
    <property type="term" value="F:DNA binding"/>
    <property type="evidence" value="ECO:0007669"/>
    <property type="project" value="InterPro"/>
</dbReference>
<dbReference type="InterPro" id="IPR038109">
    <property type="entry name" value="DNA_bind_recomb_sf"/>
</dbReference>
<proteinExistence type="predicted"/>
<dbReference type="InterPro" id="IPR050639">
    <property type="entry name" value="SSR_resolvase"/>
</dbReference>
<feature type="domain" description="Recombinase" evidence="2">
    <location>
        <begin position="182"/>
        <end position="296"/>
    </location>
</feature>
<dbReference type="RefSeq" id="WP_149522521.1">
    <property type="nucleotide sequence ID" value="NZ_VTOU01000003.1"/>
</dbReference>
<dbReference type="AlphaFoldDB" id="A0A5D9C6T9"/>
<protein>
    <submittedName>
        <fullName evidence="3">Recombinase family protein</fullName>
    </submittedName>
</protein>
<dbReference type="Proteomes" id="UP000322077">
    <property type="component" value="Unassembled WGS sequence"/>
</dbReference>
<dbReference type="InterPro" id="IPR006119">
    <property type="entry name" value="Resolv_N"/>
</dbReference>
<keyword evidence="4" id="KW-1185">Reference proteome</keyword>
<dbReference type="CDD" id="cd03768">
    <property type="entry name" value="SR_ResInv"/>
    <property type="match status" value="1"/>
</dbReference>
<dbReference type="PANTHER" id="PTHR30461">
    <property type="entry name" value="DNA-INVERTASE FROM LAMBDOID PROPHAGE"/>
    <property type="match status" value="1"/>
</dbReference>
<dbReference type="PROSITE" id="PS51736">
    <property type="entry name" value="RECOMBINASES_3"/>
    <property type="match status" value="1"/>
</dbReference>
<reference evidence="3 4" key="1">
    <citation type="submission" date="2019-08" db="EMBL/GenBank/DDBJ databases">
        <authorList>
            <person name="Wang G."/>
            <person name="Xu Z."/>
        </authorList>
    </citation>
    <scope>NUCLEOTIDE SEQUENCE [LARGE SCALE GENOMIC DNA]</scope>
    <source>
        <strain evidence="3 4">ZX</strain>
    </source>
</reference>
<evidence type="ECO:0000259" key="2">
    <source>
        <dbReference type="PROSITE" id="PS51737"/>
    </source>
</evidence>
<name>A0A5D9C6T9_9SPHN</name>
<dbReference type="Gene3D" id="3.90.1750.20">
    <property type="entry name" value="Putative Large Serine Recombinase, Chain B, Domain 2"/>
    <property type="match status" value="1"/>
</dbReference>
<accession>A0A5D9C6T9</accession>
<dbReference type="InterPro" id="IPR036162">
    <property type="entry name" value="Resolvase-like_N_sf"/>
</dbReference>
<dbReference type="GO" id="GO:0000150">
    <property type="term" value="F:DNA strand exchange activity"/>
    <property type="evidence" value="ECO:0007669"/>
    <property type="project" value="InterPro"/>
</dbReference>
<dbReference type="Pfam" id="PF07508">
    <property type="entry name" value="Recombinase"/>
    <property type="match status" value="1"/>
</dbReference>
<dbReference type="EMBL" id="VTOU01000003">
    <property type="protein sequence ID" value="TZG25715.1"/>
    <property type="molecule type" value="Genomic_DNA"/>
</dbReference>
<dbReference type="InterPro" id="IPR011109">
    <property type="entry name" value="DNA_bind_recombinase_dom"/>
</dbReference>
<feature type="domain" description="Resolvase/invertase-type recombinase catalytic" evidence="1">
    <location>
        <begin position="22"/>
        <end position="174"/>
    </location>
</feature>
<sequence>MAKRGPRSAPATSSDVGVRRVRCAVYTRKSTEEGLDQSFNSLDAQREACEAFITSQRHEGWVLDPALYDDGGYSGGTMERPALKRLLADIESGRVDIIVVYKVDRLTRALSDFAKIVEILDAKGASFVSVTQAFNTTTSMGRLTLNVLLSFAQFEREVTGERIRDKIAASKKKGMYMGGLAPLGYDASDRQLLIKETEAATVRLIYQRHVELGSITALIRDLNRRHVVTKTSAMRDGRMRGGQPFTRGALIYLLRNPIYIGRVRHGDMTYDGEHQAIVPLDLWEASQALLSGAKHQPRPRKTLVSPLNGRIEDGVGRPMMSVHSNHGTRRYRYYASRYREGQAESVWRIPAGDVEEIVQKGLFDFLGDQHRLGAELGTGHSSVGNASFLITDSSEPLAFAALLEMLDAQIFVQQQLVTIEFSAMRLAKQVGADASGLTDDEQIRVEVAVSLKRRGHELRLVYAAPEARPAQRDDRLIQLLASGRSVWAELQKGKGGASRSHMIRMARLNFLAPDIVTAILEGRQPVEMTTRSLLRVAELPIAWPEQRKALGFT</sequence>
<dbReference type="SMART" id="SM00857">
    <property type="entry name" value="Resolvase"/>
    <property type="match status" value="1"/>
</dbReference>
<dbReference type="PROSITE" id="PS51737">
    <property type="entry name" value="RECOMBINASE_DNA_BIND"/>
    <property type="match status" value="1"/>
</dbReference>